<feature type="compositionally biased region" description="Basic and acidic residues" evidence="8">
    <location>
        <begin position="53"/>
        <end position="63"/>
    </location>
</feature>
<evidence type="ECO:0000256" key="2">
    <source>
        <dbReference type="ARBA" id="ARBA00009977"/>
    </source>
</evidence>
<organism evidence="10 11">
    <name type="scientific">Heracleum sosnowskyi</name>
    <dbReference type="NCBI Taxonomy" id="360622"/>
    <lineage>
        <taxon>Eukaryota</taxon>
        <taxon>Viridiplantae</taxon>
        <taxon>Streptophyta</taxon>
        <taxon>Embryophyta</taxon>
        <taxon>Tracheophyta</taxon>
        <taxon>Spermatophyta</taxon>
        <taxon>Magnoliopsida</taxon>
        <taxon>eudicotyledons</taxon>
        <taxon>Gunneridae</taxon>
        <taxon>Pentapetalae</taxon>
        <taxon>asterids</taxon>
        <taxon>campanulids</taxon>
        <taxon>Apiales</taxon>
        <taxon>Apiaceae</taxon>
        <taxon>Apioideae</taxon>
        <taxon>apioid superclade</taxon>
        <taxon>Tordylieae</taxon>
        <taxon>Tordyliinae</taxon>
        <taxon>Heracleum</taxon>
    </lineage>
</organism>
<sequence length="102" mass="11097">MQWNTPIPYLYAFLGALLGFITMGLLYLAFCKINSLLSSSSSSSSSSLSPDLVGDHRNEEEQSKNMNMISADEPSFVVVIMAGHETATYLAEPMPYAGPDQV</sequence>
<keyword evidence="4 9" id="KW-0812">Transmembrane</keyword>
<evidence type="ECO:0000256" key="3">
    <source>
        <dbReference type="ARBA" id="ARBA00022448"/>
    </source>
</evidence>
<evidence type="ECO:0000313" key="11">
    <source>
        <dbReference type="Proteomes" id="UP001237642"/>
    </source>
</evidence>
<feature type="region of interest" description="Disordered" evidence="8">
    <location>
        <begin position="38"/>
        <end position="66"/>
    </location>
</feature>
<evidence type="ECO:0000256" key="5">
    <source>
        <dbReference type="ARBA" id="ARBA00022970"/>
    </source>
</evidence>
<comment type="similarity">
    <text evidence="2">Belongs to the GLUTAMINE DUMPER 1 (TC 9.B.60) family.</text>
</comment>
<name>A0AAD8HU42_9APIA</name>
<protein>
    <submittedName>
        <fullName evidence="10">Uncharacterized protein</fullName>
    </submittedName>
</protein>
<keyword evidence="6 9" id="KW-1133">Transmembrane helix</keyword>
<dbReference type="Proteomes" id="UP001237642">
    <property type="component" value="Unassembled WGS sequence"/>
</dbReference>
<evidence type="ECO:0000256" key="9">
    <source>
        <dbReference type="SAM" id="Phobius"/>
    </source>
</evidence>
<feature type="transmembrane region" description="Helical" evidence="9">
    <location>
        <begin position="6"/>
        <end position="30"/>
    </location>
</feature>
<dbReference type="AlphaFoldDB" id="A0AAD8HU42"/>
<reference evidence="10" key="2">
    <citation type="submission" date="2023-05" db="EMBL/GenBank/DDBJ databases">
        <authorList>
            <person name="Schelkunov M.I."/>
        </authorList>
    </citation>
    <scope>NUCLEOTIDE SEQUENCE</scope>
    <source>
        <strain evidence="10">Hsosn_3</strain>
        <tissue evidence="10">Leaf</tissue>
    </source>
</reference>
<comment type="subcellular location">
    <subcellularLocation>
        <location evidence="1">Membrane</location>
        <topology evidence="1">Single-pass membrane protein</topology>
    </subcellularLocation>
</comment>
<evidence type="ECO:0000313" key="10">
    <source>
        <dbReference type="EMBL" id="KAK1372911.1"/>
    </source>
</evidence>
<dbReference type="PANTHER" id="PTHR33228:SF76">
    <property type="entry name" value="PROTEIN GLUTAMINE DUMPER 7"/>
    <property type="match status" value="1"/>
</dbReference>
<keyword evidence="7 9" id="KW-0472">Membrane</keyword>
<dbReference type="InterPro" id="IPR040359">
    <property type="entry name" value="GDU"/>
</dbReference>
<dbReference type="GO" id="GO:0080143">
    <property type="term" value="P:regulation of amino acid export"/>
    <property type="evidence" value="ECO:0007669"/>
    <property type="project" value="InterPro"/>
</dbReference>
<evidence type="ECO:0000256" key="4">
    <source>
        <dbReference type="ARBA" id="ARBA00022692"/>
    </source>
</evidence>
<dbReference type="EMBL" id="JAUIZM010000007">
    <property type="protein sequence ID" value="KAK1372911.1"/>
    <property type="molecule type" value="Genomic_DNA"/>
</dbReference>
<feature type="compositionally biased region" description="Low complexity" evidence="8">
    <location>
        <begin position="38"/>
        <end position="49"/>
    </location>
</feature>
<accession>A0AAD8HU42</accession>
<evidence type="ECO:0000256" key="6">
    <source>
        <dbReference type="ARBA" id="ARBA00022989"/>
    </source>
</evidence>
<evidence type="ECO:0000256" key="8">
    <source>
        <dbReference type="SAM" id="MobiDB-lite"/>
    </source>
</evidence>
<gene>
    <name evidence="10" type="ORF">POM88_029104</name>
</gene>
<evidence type="ECO:0000256" key="1">
    <source>
        <dbReference type="ARBA" id="ARBA00004167"/>
    </source>
</evidence>
<dbReference type="GO" id="GO:0016020">
    <property type="term" value="C:membrane"/>
    <property type="evidence" value="ECO:0007669"/>
    <property type="project" value="UniProtKB-SubCell"/>
</dbReference>
<proteinExistence type="inferred from homology"/>
<evidence type="ECO:0000256" key="7">
    <source>
        <dbReference type="ARBA" id="ARBA00023136"/>
    </source>
</evidence>
<keyword evidence="11" id="KW-1185">Reference proteome</keyword>
<keyword evidence="5" id="KW-0029">Amino-acid transport</keyword>
<keyword evidence="3" id="KW-0813">Transport</keyword>
<comment type="caution">
    <text evidence="10">The sequence shown here is derived from an EMBL/GenBank/DDBJ whole genome shotgun (WGS) entry which is preliminary data.</text>
</comment>
<dbReference type="PANTHER" id="PTHR33228">
    <property type="entry name" value="PROTEIN GLUTAMINE DUMPER 4-RELATED"/>
    <property type="match status" value="1"/>
</dbReference>
<reference evidence="10" key="1">
    <citation type="submission" date="2023-02" db="EMBL/GenBank/DDBJ databases">
        <title>Genome of toxic invasive species Heracleum sosnowskyi carries increased number of genes despite the absence of recent whole-genome duplications.</title>
        <authorList>
            <person name="Schelkunov M."/>
            <person name="Shtratnikova V."/>
            <person name="Makarenko M."/>
            <person name="Klepikova A."/>
            <person name="Omelchenko D."/>
            <person name="Novikova G."/>
            <person name="Obukhova E."/>
            <person name="Bogdanov V."/>
            <person name="Penin A."/>
            <person name="Logacheva M."/>
        </authorList>
    </citation>
    <scope>NUCLEOTIDE SEQUENCE</scope>
    <source>
        <strain evidence="10">Hsosn_3</strain>
        <tissue evidence="10">Leaf</tissue>
    </source>
</reference>
<dbReference type="GO" id="GO:0006865">
    <property type="term" value="P:amino acid transport"/>
    <property type="evidence" value="ECO:0007669"/>
    <property type="project" value="UniProtKB-KW"/>
</dbReference>